<dbReference type="EMBL" id="MK072395">
    <property type="protein sequence ID" value="AYV83865.1"/>
    <property type="molecule type" value="Genomic_DNA"/>
</dbReference>
<dbReference type="PANTHER" id="PTHR48177:SF1">
    <property type="entry name" value="PLASMANYLETHANOLAMINE DESATURASE 1"/>
    <property type="match status" value="1"/>
</dbReference>
<dbReference type="GO" id="GO:0016020">
    <property type="term" value="C:membrane"/>
    <property type="evidence" value="ECO:0007669"/>
    <property type="project" value="UniProtKB-SubCell"/>
</dbReference>
<comment type="similarity">
    <text evidence="2">Belongs to the fatty acid desaturase CarF family.</text>
</comment>
<gene>
    <name evidence="8" type="ORF">Hyperionvirus13_7</name>
</gene>
<evidence type="ECO:0000256" key="6">
    <source>
        <dbReference type="SAM" id="Phobius"/>
    </source>
</evidence>
<evidence type="ECO:0000256" key="1">
    <source>
        <dbReference type="ARBA" id="ARBA00004141"/>
    </source>
</evidence>
<evidence type="ECO:0000256" key="3">
    <source>
        <dbReference type="ARBA" id="ARBA00022692"/>
    </source>
</evidence>
<evidence type="ECO:0000256" key="4">
    <source>
        <dbReference type="ARBA" id="ARBA00022989"/>
    </source>
</evidence>
<evidence type="ECO:0000313" key="8">
    <source>
        <dbReference type="EMBL" id="AYV83865.1"/>
    </source>
</evidence>
<dbReference type="GO" id="GO:0016491">
    <property type="term" value="F:oxidoreductase activity"/>
    <property type="evidence" value="ECO:0007669"/>
    <property type="project" value="TreeGrafter"/>
</dbReference>
<dbReference type="PANTHER" id="PTHR48177">
    <property type="entry name" value="TRANSMEMBRANE PROTEIN 189"/>
    <property type="match status" value="1"/>
</dbReference>
<proteinExistence type="inferred from homology"/>
<feature type="transmembrane region" description="Helical" evidence="6">
    <location>
        <begin position="121"/>
        <end position="145"/>
    </location>
</feature>
<keyword evidence="4 6" id="KW-1133">Transmembrane helix</keyword>
<feature type="transmembrane region" description="Helical" evidence="6">
    <location>
        <begin position="39"/>
        <end position="61"/>
    </location>
</feature>
<feature type="transmembrane region" description="Helical" evidence="6">
    <location>
        <begin position="67"/>
        <end position="90"/>
    </location>
</feature>
<feature type="domain" description="Lipid desaturase" evidence="7">
    <location>
        <begin position="82"/>
        <end position="204"/>
    </location>
</feature>
<name>A0A3G5A9F9_9VIRU</name>
<organism evidence="8">
    <name type="scientific">Hyperionvirus sp</name>
    <dbReference type="NCBI Taxonomy" id="2487770"/>
    <lineage>
        <taxon>Viruses</taxon>
        <taxon>Varidnaviria</taxon>
        <taxon>Bamfordvirae</taxon>
        <taxon>Nucleocytoviricota</taxon>
        <taxon>Megaviricetes</taxon>
        <taxon>Imitervirales</taxon>
        <taxon>Mimiviridae</taxon>
        <taxon>Klosneuvirinae</taxon>
    </lineage>
</organism>
<protein>
    <recommendedName>
        <fullName evidence="7">Lipid desaturase domain-containing protein</fullName>
    </recommendedName>
</protein>
<keyword evidence="3 6" id="KW-0812">Transmembrane</keyword>
<sequence>MGMEYIEILSWVTSGFYVLFPYVYHWGSGLKRIDENAPLVKRFVFVCMVVKVLVLWMNVMLTVDLESFVWMVPMSLFVADFLAGMVHLVGDVTEQKQFIRHHLEPTYMCGRSYLHHTFRSYVLVVMLLYFFEWSDFWVMTFMWTLQANETHVWLHAPASQAPYFIRGLQKVGLLMTGAMHKRHHVESHDRNFCTLNGWANGLVNIFAKVMFKIKRKWKLGDQR</sequence>
<dbReference type="Pfam" id="PF10520">
    <property type="entry name" value="Lipid_desat"/>
    <property type="match status" value="1"/>
</dbReference>
<feature type="transmembrane region" description="Helical" evidence="6">
    <location>
        <begin position="6"/>
        <end position="27"/>
    </location>
</feature>
<keyword evidence="5 6" id="KW-0472">Membrane</keyword>
<accession>A0A3G5A9F9</accession>
<comment type="subcellular location">
    <subcellularLocation>
        <location evidence="1">Membrane</location>
        <topology evidence="1">Multi-pass membrane protein</topology>
    </subcellularLocation>
</comment>
<evidence type="ECO:0000256" key="2">
    <source>
        <dbReference type="ARBA" id="ARBA00007620"/>
    </source>
</evidence>
<evidence type="ECO:0000259" key="7">
    <source>
        <dbReference type="Pfam" id="PF10520"/>
    </source>
</evidence>
<dbReference type="InterPro" id="IPR019547">
    <property type="entry name" value="Lipid_desat"/>
</dbReference>
<reference evidence="8" key="1">
    <citation type="submission" date="2018-10" db="EMBL/GenBank/DDBJ databases">
        <title>Hidden diversity of soil giant viruses.</title>
        <authorList>
            <person name="Schulz F."/>
            <person name="Alteio L."/>
            <person name="Goudeau D."/>
            <person name="Ryan E.M."/>
            <person name="Malmstrom R.R."/>
            <person name="Blanchard J."/>
            <person name="Woyke T."/>
        </authorList>
    </citation>
    <scope>NUCLEOTIDE SEQUENCE</scope>
    <source>
        <strain evidence="8">HYV1</strain>
    </source>
</reference>
<dbReference type="InterPro" id="IPR052601">
    <property type="entry name" value="Plasmalogen_desaturase"/>
</dbReference>
<evidence type="ECO:0000256" key="5">
    <source>
        <dbReference type="ARBA" id="ARBA00023136"/>
    </source>
</evidence>